<dbReference type="RefSeq" id="WP_184017523.1">
    <property type="nucleotide sequence ID" value="NZ_JACIJC010000003.1"/>
</dbReference>
<evidence type="ECO:0000259" key="3">
    <source>
        <dbReference type="Pfam" id="PF02719"/>
    </source>
</evidence>
<protein>
    <submittedName>
        <fullName evidence="4">FlaA1/EpsC-like NDP-sugar epimerase</fullName>
    </submittedName>
</protein>
<dbReference type="PANTHER" id="PTHR43318:SF1">
    <property type="entry name" value="POLYSACCHARIDE BIOSYNTHESIS PROTEIN EPSC-RELATED"/>
    <property type="match status" value="1"/>
</dbReference>
<keyword evidence="5" id="KW-1185">Reference proteome</keyword>
<sequence>MDLALCVMSVWLAFSIRVGAWDLFSPAVGLVIAVAIPSWLIAARWCGVHRSIIRYAGGRAMIDLAMACLLLSLPMMTIFMFVGILNVPRTIGVLQPMLFMLLLGLSRIAIRYALVEVLHVAQQKRGSRVAIFGAGKAGQQLGFAIRHDGNESLVCYLDDDVGLEGHRIDGVPIYDARDVGDLIVNLELHEILLALPSVPRWRRLEIVAQLQTHAIKVRSLPSIANIMDGQVSTRDLRDVQVEELLGRDPVPPNEQLLSGAITGKIVMVSGAGGSIGSELCRQIVARHPSRLILVEHSEFGLYSILTELEEHLGKDGLTQIVPELANVSEAAVIARVMERHRPQTVFHAAAYKHVPLVEANPIAGLKNNILGTYHCCLEAERVGASRFILVSTDKAVRPTNVMGASKRVCELILQARAMGKSGTVFSMVRFGNVLGSSGSVVPRFRAQIAAGGPVTLTHRDVTRFFMTIPEAAQLVMQAGAMAKGGEVFVLDMGQSIKIFDLACSMIQLSGCSVRSEANPDGDIAIEEVGLRPGEKMYEELLLGNNPQPTDHSRIMRAQEVRLDWRELSQMLAKLFRALDAGDFDSAMAVVRTLVPDYALHSPSGDAILEQNLRATGS</sequence>
<accession>A0A7W9AHE8</accession>
<dbReference type="Proteomes" id="UP000549617">
    <property type="component" value="Unassembled WGS sequence"/>
</dbReference>
<dbReference type="Gene3D" id="3.40.50.720">
    <property type="entry name" value="NAD(P)-binding Rossmann-like Domain"/>
    <property type="match status" value="2"/>
</dbReference>
<dbReference type="InterPro" id="IPR003869">
    <property type="entry name" value="Polysac_CapD-like"/>
</dbReference>
<evidence type="ECO:0000313" key="5">
    <source>
        <dbReference type="Proteomes" id="UP000549617"/>
    </source>
</evidence>
<reference evidence="4 5" key="1">
    <citation type="submission" date="2020-08" db="EMBL/GenBank/DDBJ databases">
        <title>Genomic Encyclopedia of Type Strains, Phase IV (KMG-IV): sequencing the most valuable type-strain genomes for metagenomic binning, comparative biology and taxonomic classification.</title>
        <authorList>
            <person name="Goeker M."/>
        </authorList>
    </citation>
    <scope>NUCLEOTIDE SEQUENCE [LARGE SCALE GENOMIC DNA]</scope>
    <source>
        <strain evidence="4 5">DSM 25079</strain>
    </source>
</reference>
<keyword evidence="2" id="KW-1133">Transmembrane helix</keyword>
<comment type="similarity">
    <text evidence="1">Belongs to the polysaccharide synthase family.</text>
</comment>
<feature type="domain" description="Polysaccharide biosynthesis protein CapD-like" evidence="3">
    <location>
        <begin position="266"/>
        <end position="558"/>
    </location>
</feature>
<dbReference type="CDD" id="cd05237">
    <property type="entry name" value="UDP_invert_4-6DH_SDR_e"/>
    <property type="match status" value="1"/>
</dbReference>
<dbReference type="PANTHER" id="PTHR43318">
    <property type="entry name" value="UDP-N-ACETYLGLUCOSAMINE 4,6-DEHYDRATASE"/>
    <property type="match status" value="1"/>
</dbReference>
<proteinExistence type="inferred from homology"/>
<dbReference type="AlphaFoldDB" id="A0A7W9AHE8"/>
<dbReference type="EMBL" id="JACIJC010000003">
    <property type="protein sequence ID" value="MBB5685748.1"/>
    <property type="molecule type" value="Genomic_DNA"/>
</dbReference>
<gene>
    <name evidence="4" type="ORF">FHS49_001764</name>
</gene>
<dbReference type="InterPro" id="IPR051203">
    <property type="entry name" value="Polysaccharide_Synthase-Rel"/>
</dbReference>
<organism evidence="4 5">
    <name type="scientific">Sphingobium boeckii</name>
    <dbReference type="NCBI Taxonomy" id="1082345"/>
    <lineage>
        <taxon>Bacteria</taxon>
        <taxon>Pseudomonadati</taxon>
        <taxon>Pseudomonadota</taxon>
        <taxon>Alphaproteobacteria</taxon>
        <taxon>Sphingomonadales</taxon>
        <taxon>Sphingomonadaceae</taxon>
        <taxon>Sphingobium</taxon>
    </lineage>
</organism>
<comment type="caution">
    <text evidence="4">The sequence shown here is derived from an EMBL/GenBank/DDBJ whole genome shotgun (WGS) entry which is preliminary data.</text>
</comment>
<evidence type="ECO:0000256" key="1">
    <source>
        <dbReference type="ARBA" id="ARBA00007430"/>
    </source>
</evidence>
<dbReference type="InterPro" id="IPR036291">
    <property type="entry name" value="NAD(P)-bd_dom_sf"/>
</dbReference>
<keyword evidence="2" id="KW-0472">Membrane</keyword>
<evidence type="ECO:0000256" key="2">
    <source>
        <dbReference type="SAM" id="Phobius"/>
    </source>
</evidence>
<evidence type="ECO:0000313" key="4">
    <source>
        <dbReference type="EMBL" id="MBB5685748.1"/>
    </source>
</evidence>
<dbReference type="SUPFAM" id="SSF51735">
    <property type="entry name" value="NAD(P)-binding Rossmann-fold domains"/>
    <property type="match status" value="2"/>
</dbReference>
<dbReference type="Pfam" id="PF02719">
    <property type="entry name" value="Polysacc_synt_2"/>
    <property type="match status" value="1"/>
</dbReference>
<feature type="transmembrane region" description="Helical" evidence="2">
    <location>
        <begin position="60"/>
        <end position="85"/>
    </location>
</feature>
<feature type="transmembrane region" description="Helical" evidence="2">
    <location>
        <begin position="30"/>
        <end position="48"/>
    </location>
</feature>
<name>A0A7W9AHE8_9SPHN</name>
<keyword evidence="2" id="KW-0812">Transmembrane</keyword>